<keyword evidence="1" id="KW-0732">Signal</keyword>
<gene>
    <name evidence="2" type="ORF">IC617_03460</name>
</gene>
<evidence type="ECO:0000313" key="2">
    <source>
        <dbReference type="EMBL" id="MBD1388476.1"/>
    </source>
</evidence>
<evidence type="ECO:0000313" key="3">
    <source>
        <dbReference type="Proteomes" id="UP000638014"/>
    </source>
</evidence>
<dbReference type="RefSeq" id="WP_191143580.1">
    <property type="nucleotide sequence ID" value="NZ_JACXAF010000003.1"/>
</dbReference>
<evidence type="ECO:0008006" key="4">
    <source>
        <dbReference type="Google" id="ProtNLM"/>
    </source>
</evidence>
<dbReference type="EMBL" id="JACXAF010000003">
    <property type="protein sequence ID" value="MBD1388476.1"/>
    <property type="molecule type" value="Genomic_DNA"/>
</dbReference>
<dbReference type="Proteomes" id="UP000638014">
    <property type="component" value="Unassembled WGS sequence"/>
</dbReference>
<proteinExistence type="predicted"/>
<accession>A0A8J6QP98</accession>
<comment type="caution">
    <text evidence="2">The sequence shown here is derived from an EMBL/GenBank/DDBJ whole genome shotgun (WGS) entry which is preliminary data.</text>
</comment>
<reference evidence="2" key="1">
    <citation type="submission" date="2020-09" db="EMBL/GenBank/DDBJ databases">
        <title>A novel bacterium of genus Neiella, isolated from South China Sea.</title>
        <authorList>
            <person name="Huang H."/>
            <person name="Mo K."/>
            <person name="Hu Y."/>
        </authorList>
    </citation>
    <scope>NUCLEOTIDE SEQUENCE</scope>
    <source>
        <strain evidence="2">HB171785</strain>
    </source>
</reference>
<protein>
    <recommendedName>
        <fullName evidence="4">DUF3718 domain-containing protein</fullName>
    </recommendedName>
</protein>
<feature type="signal peptide" evidence="1">
    <location>
        <begin position="1"/>
        <end position="21"/>
    </location>
</feature>
<name>A0A8J6QP98_9GAMM</name>
<evidence type="ECO:0000256" key="1">
    <source>
        <dbReference type="SAM" id="SignalP"/>
    </source>
</evidence>
<sequence>MKTFFSALATLSLLVAPTALANNAKSQIEFQSTDNSFETSVCIIAAEFGLGTAYDVLRQNGSSVAKFNRKFDCNGMDLRTFARRMGNHIEDDQMETALAKN</sequence>
<dbReference type="AlphaFoldDB" id="A0A8J6QP98"/>
<organism evidence="2 3">
    <name type="scientific">Neiella litorisoli</name>
    <dbReference type="NCBI Taxonomy" id="2771431"/>
    <lineage>
        <taxon>Bacteria</taxon>
        <taxon>Pseudomonadati</taxon>
        <taxon>Pseudomonadota</taxon>
        <taxon>Gammaproteobacteria</taxon>
        <taxon>Alteromonadales</taxon>
        <taxon>Echinimonadaceae</taxon>
        <taxon>Neiella</taxon>
    </lineage>
</organism>
<feature type="chain" id="PRO_5035328397" description="DUF3718 domain-containing protein" evidence="1">
    <location>
        <begin position="22"/>
        <end position="101"/>
    </location>
</feature>
<keyword evidence="3" id="KW-1185">Reference proteome</keyword>